<dbReference type="RefSeq" id="WP_256944683.1">
    <property type="nucleotide sequence ID" value="NZ_JANHNZ010000002.1"/>
</dbReference>
<name>A0ABT1WM72_9LACT</name>
<feature type="transmembrane region" description="Helical" evidence="1">
    <location>
        <begin position="80"/>
        <end position="103"/>
    </location>
</feature>
<evidence type="ECO:0000313" key="2">
    <source>
        <dbReference type="EMBL" id="MCQ9209571.1"/>
    </source>
</evidence>
<comment type="caution">
    <text evidence="2">The sequence shown here is derived from an EMBL/GenBank/DDBJ whole genome shotgun (WGS) entry which is preliminary data.</text>
</comment>
<evidence type="ECO:0000256" key="1">
    <source>
        <dbReference type="SAM" id="Phobius"/>
    </source>
</evidence>
<keyword evidence="1" id="KW-0812">Transmembrane</keyword>
<protein>
    <submittedName>
        <fullName evidence="2">Uncharacterized protein</fullName>
    </submittedName>
</protein>
<dbReference type="Proteomes" id="UP001059480">
    <property type="component" value="Unassembled WGS sequence"/>
</dbReference>
<dbReference type="EMBL" id="JANHNZ010000002">
    <property type="protein sequence ID" value="MCQ9209571.1"/>
    <property type="molecule type" value="Genomic_DNA"/>
</dbReference>
<accession>A0ABT1WM72</accession>
<reference evidence="2" key="2">
    <citation type="journal article" date="2023" name="Curr. Microbiol.">
        <title>Granulicatella seriolae sp. nov., a Novel Facultative Anaerobe Isolated from Yellowtail Marine Fish.</title>
        <authorList>
            <person name="Lee M."/>
            <person name="Choi Y.J."/>
            <person name="Farooq A."/>
            <person name="Jeong J.B."/>
            <person name="Jung M.Y."/>
        </authorList>
    </citation>
    <scope>NUCLEOTIDE SEQUENCE</scope>
    <source>
        <strain evidence="2">S8</strain>
    </source>
</reference>
<keyword evidence="1" id="KW-0472">Membrane</keyword>
<reference evidence="2" key="1">
    <citation type="submission" date="2022-07" db="EMBL/GenBank/DDBJ databases">
        <authorList>
            <person name="Jung M.-Y."/>
            <person name="Lee M."/>
        </authorList>
    </citation>
    <scope>NUCLEOTIDE SEQUENCE</scope>
    <source>
        <strain evidence="2">S8</strain>
    </source>
</reference>
<evidence type="ECO:0000313" key="3">
    <source>
        <dbReference type="Proteomes" id="UP001059480"/>
    </source>
</evidence>
<reference evidence="2" key="3">
    <citation type="journal article" date="2023" name="Microbiol. Resour. Announc.">
        <title>Draft Genome Sequence of Granulicatella sp. Strain S8, Isolated from a Marine Fish, Seriola quinqueradiata.</title>
        <authorList>
            <person name="Lee M."/>
            <person name="Farooq A."/>
            <person name="Jeong J.B."/>
            <person name="Jung M.Y."/>
        </authorList>
    </citation>
    <scope>NUCLEOTIDE SEQUENCE</scope>
    <source>
        <strain evidence="2">S8</strain>
    </source>
</reference>
<proteinExistence type="predicted"/>
<keyword evidence="1" id="KW-1133">Transmembrane helix</keyword>
<feature type="transmembrane region" description="Helical" evidence="1">
    <location>
        <begin position="115"/>
        <end position="140"/>
    </location>
</feature>
<gene>
    <name evidence="2" type="ORF">NPA36_03320</name>
</gene>
<feature type="transmembrane region" description="Helical" evidence="1">
    <location>
        <begin position="179"/>
        <end position="198"/>
    </location>
</feature>
<feature type="transmembrane region" description="Helical" evidence="1">
    <location>
        <begin position="152"/>
        <end position="173"/>
    </location>
</feature>
<sequence>MTVIKEHRHFSVLAFGFICFGLGQRLLGVGIVQPLVQNRQYSMILGIVGGLLFIFGGTLLLKVAIWFIKNYNQENRVLKIIAYGLASSILLALIMGLLGQFLYDQRVADYQSLKTVIWSISAIGQTTIKLVTLYALIICYQGKMFSWKEKSLKHLVLLGVIVAIAVIGISLLVPQLAIVVQYIMDTLLLLGTIYYGIFIKKEKE</sequence>
<keyword evidence="3" id="KW-1185">Reference proteome</keyword>
<feature type="transmembrane region" description="Helical" evidence="1">
    <location>
        <begin position="44"/>
        <end position="68"/>
    </location>
</feature>
<organism evidence="2 3">
    <name type="scientific">Granulicatella seriolae</name>
    <dbReference type="NCBI Taxonomy" id="2967226"/>
    <lineage>
        <taxon>Bacteria</taxon>
        <taxon>Bacillati</taxon>
        <taxon>Bacillota</taxon>
        <taxon>Bacilli</taxon>
        <taxon>Lactobacillales</taxon>
        <taxon>Carnobacteriaceae</taxon>
        <taxon>Granulicatella</taxon>
    </lineage>
</organism>
<feature type="transmembrane region" description="Helical" evidence="1">
    <location>
        <begin position="12"/>
        <end position="32"/>
    </location>
</feature>